<keyword evidence="6" id="KW-1185">Reference proteome</keyword>
<name>A0A7K1J3W6_9BIFI</name>
<evidence type="ECO:0000313" key="6">
    <source>
        <dbReference type="Proteomes" id="UP000487882"/>
    </source>
</evidence>
<dbReference type="Pfam" id="PF07501">
    <property type="entry name" value="G5"/>
    <property type="match status" value="1"/>
</dbReference>
<sequence>MAKRWTPQRMARLRAIRIGVSIVCVVALVAACFFTLVRKTVTLNYNGEKTTTSTYATSVPGFLRESGVTVKTHDVVQSTTAGKLTDHDTVTVKTAYQTTVTIDGQQVPFWTVAESADQLINFFEQNEVQANRITVDIKNVYNQLTGGFVINTDGPVTVIADGKSSVAPNGKLPAASILDSKGITLGKNDRVSVSKEDGKTVLRVQRVTTKDETVIEDVPFETLTVVDESLAPGETKVQQEGKNGQNKLTYSVTYVDGKEESRKLTATTPISTPVNQIIAIGPAKEESKNTDSGNSSGDSNKSDSSDSSSNSDKSSNSEDSNSSKDSEDSNSSSNANNSNDSDDSKDDSQATASPTQKPTQTPTQKPTQTPTQKPTQTPTQEPTQQPTQQPTTPSTPSDCRLCKPSPSAAQAYAAGAAAQYGWTGANWTALVKLWNRESSWLWYAENPSTHAYGIPQSLPGKKWRTTARIGRKTPPCRSTGDSTTSPVRMARR</sequence>
<feature type="compositionally biased region" description="Low complexity" evidence="2">
    <location>
        <begin position="349"/>
        <end position="397"/>
    </location>
</feature>
<organism evidence="5 6">
    <name type="scientific">Bifidobacterium canis</name>
    <dbReference type="NCBI Taxonomy" id="2610880"/>
    <lineage>
        <taxon>Bacteria</taxon>
        <taxon>Bacillati</taxon>
        <taxon>Actinomycetota</taxon>
        <taxon>Actinomycetes</taxon>
        <taxon>Bifidobacteriales</taxon>
        <taxon>Bifidobacteriaceae</taxon>
        <taxon>Bifidobacterium</taxon>
    </lineage>
</organism>
<dbReference type="PROSITE" id="PS51257">
    <property type="entry name" value="PROKAR_LIPOPROTEIN"/>
    <property type="match status" value="1"/>
</dbReference>
<evidence type="ECO:0000313" key="5">
    <source>
        <dbReference type="EMBL" id="MUH59219.1"/>
    </source>
</evidence>
<reference evidence="5 6" key="1">
    <citation type="submission" date="2019-09" db="EMBL/GenBank/DDBJ databases">
        <title>Bifidobacterium canis sp. nov., isolated from the digestive tract of German Shepherd dog puppy.</title>
        <authorList>
            <person name="Bunesova V."/>
        </authorList>
    </citation>
    <scope>NUCLEOTIDE SEQUENCE [LARGE SCALE GENOMIC DNA]</scope>
    <source>
        <strain evidence="5 6">GSD1FS</strain>
    </source>
</reference>
<gene>
    <name evidence="5" type="ORF">GSD1FS_0536</name>
</gene>
<dbReference type="EMBL" id="WNLP01000002">
    <property type="protein sequence ID" value="MUH59219.1"/>
    <property type="molecule type" value="Genomic_DNA"/>
</dbReference>
<dbReference type="SMART" id="SM01208">
    <property type="entry name" value="G5"/>
    <property type="match status" value="1"/>
</dbReference>
<dbReference type="Gene3D" id="2.20.230.10">
    <property type="entry name" value="Resuscitation-promoting factor rpfb"/>
    <property type="match status" value="1"/>
</dbReference>
<keyword evidence="3" id="KW-0472">Membrane</keyword>
<proteinExistence type="predicted"/>
<dbReference type="Proteomes" id="UP000487882">
    <property type="component" value="Unassembled WGS sequence"/>
</dbReference>
<accession>A0A7K1J3W6</accession>
<dbReference type="InterPro" id="IPR011098">
    <property type="entry name" value="G5_dom"/>
</dbReference>
<dbReference type="InterPro" id="IPR007137">
    <property type="entry name" value="DUF348"/>
</dbReference>
<keyword evidence="3" id="KW-0812">Transmembrane</keyword>
<dbReference type="AlphaFoldDB" id="A0A7K1J3W6"/>
<evidence type="ECO:0000256" key="3">
    <source>
        <dbReference type="SAM" id="Phobius"/>
    </source>
</evidence>
<evidence type="ECO:0000256" key="2">
    <source>
        <dbReference type="SAM" id="MobiDB-lite"/>
    </source>
</evidence>
<feature type="domain" description="G5" evidence="4">
    <location>
        <begin position="204"/>
        <end position="284"/>
    </location>
</feature>
<dbReference type="PROSITE" id="PS51109">
    <property type="entry name" value="G5"/>
    <property type="match status" value="1"/>
</dbReference>
<keyword evidence="3" id="KW-1133">Transmembrane helix</keyword>
<protein>
    <submittedName>
        <fullName evidence="5">Lytic transglycosylase</fullName>
    </submittedName>
</protein>
<feature type="compositionally biased region" description="Low complexity" evidence="2">
    <location>
        <begin position="329"/>
        <end position="339"/>
    </location>
</feature>
<comment type="caution">
    <text evidence="5">The sequence shown here is derived from an EMBL/GenBank/DDBJ whole genome shotgun (WGS) entry which is preliminary data.</text>
</comment>
<feature type="compositionally biased region" description="Low complexity" evidence="2">
    <location>
        <begin position="290"/>
        <end position="299"/>
    </location>
</feature>
<feature type="transmembrane region" description="Helical" evidence="3">
    <location>
        <begin position="15"/>
        <end position="37"/>
    </location>
</feature>
<feature type="region of interest" description="Disordered" evidence="2">
    <location>
        <begin position="465"/>
        <end position="492"/>
    </location>
</feature>
<feature type="compositionally biased region" description="Low complexity" evidence="2">
    <location>
        <begin position="305"/>
        <end position="320"/>
    </location>
</feature>
<dbReference type="Pfam" id="PF03990">
    <property type="entry name" value="DUF348"/>
    <property type="match status" value="3"/>
</dbReference>
<feature type="region of interest" description="Disordered" evidence="2">
    <location>
        <begin position="281"/>
        <end position="405"/>
    </location>
</feature>
<evidence type="ECO:0000259" key="4">
    <source>
        <dbReference type="PROSITE" id="PS51109"/>
    </source>
</evidence>
<evidence type="ECO:0000256" key="1">
    <source>
        <dbReference type="ARBA" id="ARBA00022729"/>
    </source>
</evidence>
<keyword evidence="1" id="KW-0732">Signal</keyword>